<organism evidence="4 5">
    <name type="scientific">Opisthorchis felineus</name>
    <dbReference type="NCBI Taxonomy" id="147828"/>
    <lineage>
        <taxon>Eukaryota</taxon>
        <taxon>Metazoa</taxon>
        <taxon>Spiralia</taxon>
        <taxon>Lophotrochozoa</taxon>
        <taxon>Platyhelminthes</taxon>
        <taxon>Trematoda</taxon>
        <taxon>Digenea</taxon>
        <taxon>Opisthorchiida</taxon>
        <taxon>Opisthorchiata</taxon>
        <taxon>Opisthorchiidae</taxon>
        <taxon>Opisthorchis</taxon>
    </lineage>
</organism>
<dbReference type="OrthoDB" id="2020426at2759"/>
<dbReference type="EMBL" id="SJOL01011260">
    <property type="protein sequence ID" value="TGZ49106.1"/>
    <property type="molecule type" value="Genomic_DNA"/>
</dbReference>
<dbReference type="EMBL" id="SJOL01011260">
    <property type="protein sequence ID" value="TGZ49107.1"/>
    <property type="molecule type" value="Genomic_DNA"/>
</dbReference>
<dbReference type="InterPro" id="IPR001202">
    <property type="entry name" value="WW_dom"/>
</dbReference>
<evidence type="ECO:0008006" key="6">
    <source>
        <dbReference type="Google" id="ProtNLM"/>
    </source>
</evidence>
<dbReference type="SUPFAM" id="SSF51045">
    <property type="entry name" value="WW domain"/>
    <property type="match status" value="1"/>
</dbReference>
<dbReference type="InterPro" id="IPR003103">
    <property type="entry name" value="BAG_domain"/>
</dbReference>
<dbReference type="STRING" id="147828.A0A4S2KJ08"/>
<dbReference type="Pfam" id="PF00397">
    <property type="entry name" value="WW"/>
    <property type="match status" value="1"/>
</dbReference>
<comment type="caution">
    <text evidence="4">The sequence shown here is derived from an EMBL/GenBank/DDBJ whole genome shotgun (WGS) entry which is preliminary data.</text>
</comment>
<dbReference type="CDD" id="cd00201">
    <property type="entry name" value="WW"/>
    <property type="match status" value="1"/>
</dbReference>
<feature type="region of interest" description="Disordered" evidence="1">
    <location>
        <begin position="42"/>
        <end position="62"/>
    </location>
</feature>
<proteinExistence type="predicted"/>
<feature type="domain" description="WW" evidence="2">
    <location>
        <begin position="2"/>
        <end position="36"/>
    </location>
</feature>
<sequence length="162" mass="18611">MEPLPEGWEARLDPSTRRFYFVDHNTKTTHWKHPVTGQLYIPSKSSSSSDQEQVVSRQDGEPNEVNRYAQLVTNVIRKARLLQPEIENFHGTPADKNYIRLMETLEQYILELDGVDIQGLDELRSMRRSSVVEIQQLMQLLEFRSQTSLDSAPVNNSNPPGS</sequence>
<dbReference type="AlphaFoldDB" id="A0A4S2KJ08"/>
<evidence type="ECO:0000313" key="4">
    <source>
        <dbReference type="EMBL" id="TGZ49106.1"/>
    </source>
</evidence>
<dbReference type="Proteomes" id="UP000308267">
    <property type="component" value="Unassembled WGS sequence"/>
</dbReference>
<evidence type="ECO:0000259" key="3">
    <source>
        <dbReference type="PROSITE" id="PS51035"/>
    </source>
</evidence>
<feature type="domain" description="BAG" evidence="3">
    <location>
        <begin position="78"/>
        <end position="145"/>
    </location>
</feature>
<reference evidence="4 5" key="1">
    <citation type="journal article" date="2019" name="BMC Genomics">
        <title>New insights from Opisthorchis felineus genome: update on genomics of the epidemiologically important liver flukes.</title>
        <authorList>
            <person name="Ershov N.I."/>
            <person name="Mordvinov V.A."/>
            <person name="Prokhortchouk E.B."/>
            <person name="Pakharukova M.Y."/>
            <person name="Gunbin K.V."/>
            <person name="Ustyantsev K."/>
            <person name="Genaev M.A."/>
            <person name="Blinov A.G."/>
            <person name="Mazur A."/>
            <person name="Boulygina E."/>
            <person name="Tsygankova S."/>
            <person name="Khrameeva E."/>
            <person name="Chekanov N."/>
            <person name="Fan G."/>
            <person name="Xiao A."/>
            <person name="Zhang H."/>
            <person name="Xu X."/>
            <person name="Yang H."/>
            <person name="Solovyev V."/>
            <person name="Lee S.M."/>
            <person name="Liu X."/>
            <person name="Afonnikov D.A."/>
            <person name="Skryabin K.G."/>
        </authorList>
    </citation>
    <scope>NUCLEOTIDE SEQUENCE [LARGE SCALE GENOMIC DNA]</scope>
    <source>
        <strain evidence="4">AK-0245</strain>
        <tissue evidence="4">Whole organism</tissue>
    </source>
</reference>
<dbReference type="SMART" id="SM00264">
    <property type="entry name" value="BAG"/>
    <property type="match status" value="1"/>
</dbReference>
<dbReference type="PROSITE" id="PS50020">
    <property type="entry name" value="WW_DOMAIN_2"/>
    <property type="match status" value="1"/>
</dbReference>
<dbReference type="InterPro" id="IPR036020">
    <property type="entry name" value="WW_dom_sf"/>
</dbReference>
<dbReference type="Pfam" id="PF02179">
    <property type="entry name" value="BAG"/>
    <property type="match status" value="1"/>
</dbReference>
<dbReference type="Gene3D" id="1.20.58.120">
    <property type="entry name" value="BAG domain"/>
    <property type="match status" value="1"/>
</dbReference>
<evidence type="ECO:0000256" key="1">
    <source>
        <dbReference type="SAM" id="MobiDB-lite"/>
    </source>
</evidence>
<dbReference type="PROSITE" id="PS51035">
    <property type="entry name" value="BAG"/>
    <property type="match status" value="1"/>
</dbReference>
<dbReference type="Gene3D" id="2.20.70.10">
    <property type="match status" value="1"/>
</dbReference>
<evidence type="ECO:0000313" key="5">
    <source>
        <dbReference type="Proteomes" id="UP000308267"/>
    </source>
</evidence>
<dbReference type="InterPro" id="IPR036533">
    <property type="entry name" value="BAG_dom_sf"/>
</dbReference>
<name>A0A4S2KJ08_OPIFE</name>
<evidence type="ECO:0000259" key="2">
    <source>
        <dbReference type="PROSITE" id="PS50020"/>
    </source>
</evidence>
<accession>A0A4S2KJ08</accession>
<dbReference type="SUPFAM" id="SSF63491">
    <property type="entry name" value="BAG domain"/>
    <property type="match status" value="1"/>
</dbReference>
<dbReference type="GO" id="GO:0051087">
    <property type="term" value="F:protein-folding chaperone binding"/>
    <property type="evidence" value="ECO:0007669"/>
    <property type="project" value="InterPro"/>
</dbReference>
<gene>
    <name evidence="4" type="ORF">CRM22_010930</name>
</gene>
<dbReference type="SMART" id="SM00456">
    <property type="entry name" value="WW"/>
    <property type="match status" value="1"/>
</dbReference>
<keyword evidence="5" id="KW-1185">Reference proteome</keyword>
<protein>
    <recommendedName>
        <fullName evidence="6">WW domain-containing protein</fullName>
    </recommendedName>
</protein>